<reference evidence="5" key="1">
    <citation type="submission" date="2015-09" db="EMBL/GenBank/DDBJ databases">
        <title>Complete genome of Arthrobacter alpinus strain R3.8.</title>
        <authorList>
            <person name="See-Too W.S."/>
            <person name="Chan K.G."/>
        </authorList>
    </citation>
    <scope>NUCLEOTIDE SEQUENCE [LARGE SCALE GENOMIC DNA]</scope>
    <source>
        <strain evidence="5">R3.8</strain>
    </source>
</reference>
<dbReference type="EMBL" id="CP012677">
    <property type="protein sequence ID" value="ALE91656.1"/>
    <property type="molecule type" value="Genomic_DNA"/>
</dbReference>
<keyword evidence="5" id="KW-1185">Reference proteome</keyword>
<keyword evidence="2" id="KW-0472">Membrane</keyword>
<dbReference type="Proteomes" id="UP000062833">
    <property type="component" value="Chromosome"/>
</dbReference>
<accession>A0A0M4RA49</accession>
<evidence type="ECO:0000259" key="3">
    <source>
        <dbReference type="Pfam" id="PF14530"/>
    </source>
</evidence>
<feature type="domain" description="DUF4439" evidence="3">
    <location>
        <begin position="372"/>
        <end position="466"/>
    </location>
</feature>
<evidence type="ECO:0000313" key="5">
    <source>
        <dbReference type="Proteomes" id="UP000062833"/>
    </source>
</evidence>
<dbReference type="InterPro" id="IPR012347">
    <property type="entry name" value="Ferritin-like"/>
</dbReference>
<dbReference type="KEGG" id="aaq:AOC05_03765"/>
<dbReference type="SUPFAM" id="SSF47240">
    <property type="entry name" value="Ferritin-like"/>
    <property type="match status" value="1"/>
</dbReference>
<dbReference type="InterPro" id="IPR029447">
    <property type="entry name" value="DUF4439"/>
</dbReference>
<evidence type="ECO:0000256" key="1">
    <source>
        <dbReference type="SAM" id="MobiDB-lite"/>
    </source>
</evidence>
<evidence type="ECO:0000313" key="4">
    <source>
        <dbReference type="EMBL" id="ALE91656.1"/>
    </source>
</evidence>
<proteinExistence type="predicted"/>
<protein>
    <recommendedName>
        <fullName evidence="3">DUF4439 domain-containing protein</fullName>
    </recommendedName>
</protein>
<feature type="transmembrane region" description="Helical" evidence="2">
    <location>
        <begin position="180"/>
        <end position="202"/>
    </location>
</feature>
<dbReference type="InterPro" id="IPR009078">
    <property type="entry name" value="Ferritin-like_SF"/>
</dbReference>
<evidence type="ECO:0000256" key="2">
    <source>
        <dbReference type="SAM" id="Phobius"/>
    </source>
</evidence>
<dbReference type="Pfam" id="PF14530">
    <property type="entry name" value="DUF4439"/>
    <property type="match status" value="1"/>
</dbReference>
<keyword evidence="2" id="KW-1133">Transmembrane helix</keyword>
<dbReference type="Gene3D" id="1.20.1260.10">
    <property type="match status" value="1"/>
</dbReference>
<dbReference type="AlphaFoldDB" id="A0A0M4RA49"/>
<organism evidence="4 5">
    <name type="scientific">Arthrobacter alpinus</name>
    <dbReference type="NCBI Taxonomy" id="656366"/>
    <lineage>
        <taxon>Bacteria</taxon>
        <taxon>Bacillati</taxon>
        <taxon>Actinomycetota</taxon>
        <taxon>Actinomycetes</taxon>
        <taxon>Micrococcales</taxon>
        <taxon>Micrococcaceae</taxon>
        <taxon>Arthrobacter</taxon>
    </lineage>
</organism>
<keyword evidence="2" id="KW-0812">Transmembrane</keyword>
<feature type="region of interest" description="Disordered" evidence="1">
    <location>
        <begin position="142"/>
        <end position="171"/>
    </location>
</feature>
<gene>
    <name evidence="4" type="ORF">AOC05_03765</name>
</gene>
<name>A0A0M4RA49_9MICC</name>
<feature type="region of interest" description="Disordered" evidence="1">
    <location>
        <begin position="26"/>
        <end position="88"/>
    </location>
</feature>
<dbReference type="PATRIC" id="fig|656366.3.peg.818"/>
<sequence>MSSPAGAPATATAGSALLILGANGLLLTPASPTRPDDGGTPAVAVSVAQPDATSQATEEPETVSAVATEEPETVSAVATEEPEPVNAVATEEPEPVNAVAEPALDATVAAEPLAPEPALDTAPTSRRERRLAEQKVLDGVVPVPVPDPVSPAAAAGVEDPESRPAARAGKPPRMRNKFWSYLRGFLFFTAIAAVVIGMGTVVTGQGAPTDGPNATEITRQHAWIESKALLETAQELGRTAASETNINLLASTAAALEIQIAALADGLPTPSVAPTPTTSAVAATIPGFVTALTANANILLSAAVSAEGSMGRAFAATGTSQLLAATAISQANGVPVPTSTFLLTAAAGHEAPAAQVCNTMLTPQPGVSSDAALIAAAQGEQKAVFAYQVAATRLHQPDFSKSVELLAEHQQRLVLLNRELVLRCLPQTVPVPGYVLDGAFTAAPKLALAELEGQLTLVYGDAAALSKPLRDGSPETAGAAPQESPATVSQLRELSVSWLLGSALNQQSWGGTVGALPGIAEPVPAAPTAAAVSTP</sequence>